<proteinExistence type="predicted"/>
<evidence type="ECO:0000313" key="2">
    <source>
        <dbReference type="Proteomes" id="UP001595752"/>
    </source>
</evidence>
<dbReference type="RefSeq" id="WP_377916112.1">
    <property type="nucleotide sequence ID" value="NZ_JBHRZT010000052.1"/>
</dbReference>
<comment type="caution">
    <text evidence="1">The sequence shown here is derived from an EMBL/GenBank/DDBJ whole genome shotgun (WGS) entry which is preliminary data.</text>
</comment>
<organism evidence="1 2">
    <name type="scientific">Bacillus songklensis</name>
    <dbReference type="NCBI Taxonomy" id="1069116"/>
    <lineage>
        <taxon>Bacteria</taxon>
        <taxon>Bacillati</taxon>
        <taxon>Bacillota</taxon>
        <taxon>Bacilli</taxon>
        <taxon>Bacillales</taxon>
        <taxon>Bacillaceae</taxon>
        <taxon>Bacillus</taxon>
    </lineage>
</organism>
<name>A0ABV8B2V2_9BACI</name>
<sequence>MPQRIYQAAQQAQQSLQQIQQVAQQLGRQGQQVGNFAGAQSVMQPGFAGTDAQQVRQDISNDLMRGNQGGFIQ</sequence>
<accession>A0ABV8B2V2</accession>
<reference evidence="2" key="1">
    <citation type="journal article" date="2019" name="Int. J. Syst. Evol. Microbiol.">
        <title>The Global Catalogue of Microorganisms (GCM) 10K type strain sequencing project: providing services to taxonomists for standard genome sequencing and annotation.</title>
        <authorList>
            <consortium name="The Broad Institute Genomics Platform"/>
            <consortium name="The Broad Institute Genome Sequencing Center for Infectious Disease"/>
            <person name="Wu L."/>
            <person name="Ma J."/>
        </authorList>
    </citation>
    <scope>NUCLEOTIDE SEQUENCE [LARGE SCALE GENOMIC DNA]</scope>
    <source>
        <strain evidence="2">CCUG 61889</strain>
    </source>
</reference>
<protein>
    <recommendedName>
        <fullName evidence="3">Small, acid-soluble spore protein gamma-type</fullName>
    </recommendedName>
</protein>
<dbReference type="EMBL" id="JBHRZT010000052">
    <property type="protein sequence ID" value="MFC3884561.1"/>
    <property type="molecule type" value="Genomic_DNA"/>
</dbReference>
<keyword evidence="2" id="KW-1185">Reference proteome</keyword>
<evidence type="ECO:0008006" key="3">
    <source>
        <dbReference type="Google" id="ProtNLM"/>
    </source>
</evidence>
<dbReference type="Proteomes" id="UP001595752">
    <property type="component" value="Unassembled WGS sequence"/>
</dbReference>
<gene>
    <name evidence="1" type="ORF">ACFOU2_14020</name>
</gene>
<evidence type="ECO:0000313" key="1">
    <source>
        <dbReference type="EMBL" id="MFC3884561.1"/>
    </source>
</evidence>